<dbReference type="GO" id="GO:0015184">
    <property type="term" value="F:L-cystine transmembrane transporter activity"/>
    <property type="evidence" value="ECO:0007669"/>
    <property type="project" value="TreeGrafter"/>
</dbReference>
<protein>
    <submittedName>
        <fullName evidence="12">Transmembrane protein 258</fullName>
    </submittedName>
</protein>
<evidence type="ECO:0000256" key="4">
    <source>
        <dbReference type="ARBA" id="ARBA00022692"/>
    </source>
</evidence>
<keyword evidence="5" id="KW-0677">Repeat</keyword>
<evidence type="ECO:0000256" key="1">
    <source>
        <dbReference type="ARBA" id="ARBA00004127"/>
    </source>
</evidence>
<dbReference type="WBParaSite" id="TCNE_0000514101-mRNA-1">
    <property type="protein sequence ID" value="TCNE_0000514101-mRNA-1"/>
    <property type="gene ID" value="TCNE_0000514101"/>
</dbReference>
<keyword evidence="7 9" id="KW-0472">Membrane</keyword>
<dbReference type="PANTHER" id="PTHR13131:SF5">
    <property type="entry name" value="CYSTINOSIN"/>
    <property type="match status" value="1"/>
</dbReference>
<keyword evidence="3" id="KW-0813">Transport</keyword>
<gene>
    <name evidence="10" type="ORF">TCNE_LOCUS5141</name>
</gene>
<dbReference type="GO" id="GO:0005765">
    <property type="term" value="C:lysosomal membrane"/>
    <property type="evidence" value="ECO:0007669"/>
    <property type="project" value="TreeGrafter"/>
</dbReference>
<sequence length="54" mass="6305">MAGVDTNVNRTFVEVRVVHSSALSVLVIIVGWIYFVAWSVSFYPQIYLNFKRRR</sequence>
<comment type="catalytic activity">
    <reaction evidence="8">
        <text>L-cystine(out) + H(+)(out) = L-cystine(in) + H(+)(in)</text>
        <dbReference type="Rhea" id="RHEA:66172"/>
        <dbReference type="ChEBI" id="CHEBI:15378"/>
        <dbReference type="ChEBI" id="CHEBI:35491"/>
    </reaction>
    <physiologicalReaction direction="left-to-right" evidence="8">
        <dbReference type="Rhea" id="RHEA:66173"/>
    </physiologicalReaction>
</comment>
<proteinExistence type="inferred from homology"/>
<comment type="similarity">
    <text evidence="2">Belongs to the cystinosin family.</text>
</comment>
<dbReference type="GO" id="GO:0012505">
    <property type="term" value="C:endomembrane system"/>
    <property type="evidence" value="ECO:0007669"/>
    <property type="project" value="UniProtKB-SubCell"/>
</dbReference>
<evidence type="ECO:0000256" key="9">
    <source>
        <dbReference type="SAM" id="Phobius"/>
    </source>
</evidence>
<evidence type="ECO:0000256" key="6">
    <source>
        <dbReference type="ARBA" id="ARBA00022989"/>
    </source>
</evidence>
<reference evidence="10 11" key="2">
    <citation type="submission" date="2018-11" db="EMBL/GenBank/DDBJ databases">
        <authorList>
            <consortium name="Pathogen Informatics"/>
        </authorList>
    </citation>
    <scope>NUCLEOTIDE SEQUENCE [LARGE SCALE GENOMIC DNA]</scope>
</reference>
<keyword evidence="6 9" id="KW-1133">Transmembrane helix</keyword>
<dbReference type="Pfam" id="PF04193">
    <property type="entry name" value="PQ-loop"/>
    <property type="match status" value="1"/>
</dbReference>
<dbReference type="InterPro" id="IPR005282">
    <property type="entry name" value="LC_transporter"/>
</dbReference>
<evidence type="ECO:0000256" key="7">
    <source>
        <dbReference type="ARBA" id="ARBA00023136"/>
    </source>
</evidence>
<dbReference type="PANTHER" id="PTHR13131">
    <property type="entry name" value="CYSTINOSIN"/>
    <property type="match status" value="1"/>
</dbReference>
<comment type="subcellular location">
    <subcellularLocation>
        <location evidence="1">Endomembrane system</location>
        <topology evidence="1">Multi-pass membrane protein</topology>
    </subcellularLocation>
</comment>
<dbReference type="EMBL" id="UYWY01011346">
    <property type="protein sequence ID" value="VDM34298.1"/>
    <property type="molecule type" value="Genomic_DNA"/>
</dbReference>
<evidence type="ECO:0000256" key="8">
    <source>
        <dbReference type="ARBA" id="ARBA00048473"/>
    </source>
</evidence>
<feature type="transmembrane region" description="Helical" evidence="9">
    <location>
        <begin position="20"/>
        <end position="44"/>
    </location>
</feature>
<dbReference type="Proteomes" id="UP000050794">
    <property type="component" value="Unassembled WGS sequence"/>
</dbReference>
<organism evidence="11 12">
    <name type="scientific">Toxocara canis</name>
    <name type="common">Canine roundworm</name>
    <dbReference type="NCBI Taxonomy" id="6265"/>
    <lineage>
        <taxon>Eukaryota</taxon>
        <taxon>Metazoa</taxon>
        <taxon>Ecdysozoa</taxon>
        <taxon>Nematoda</taxon>
        <taxon>Chromadorea</taxon>
        <taxon>Rhabditida</taxon>
        <taxon>Spirurina</taxon>
        <taxon>Ascaridomorpha</taxon>
        <taxon>Ascaridoidea</taxon>
        <taxon>Toxocaridae</taxon>
        <taxon>Toxocara</taxon>
    </lineage>
</organism>
<keyword evidence="4 9" id="KW-0812">Transmembrane</keyword>
<evidence type="ECO:0000313" key="11">
    <source>
        <dbReference type="Proteomes" id="UP000050794"/>
    </source>
</evidence>
<accession>A0A183U9H1</accession>
<reference evidence="12" key="1">
    <citation type="submission" date="2016-06" db="UniProtKB">
        <authorList>
            <consortium name="WormBaseParasite"/>
        </authorList>
    </citation>
    <scope>IDENTIFICATION</scope>
</reference>
<dbReference type="InterPro" id="IPR006603">
    <property type="entry name" value="PQ-loop_rpt"/>
</dbReference>
<dbReference type="AlphaFoldDB" id="A0A183U9H1"/>
<evidence type="ECO:0000256" key="2">
    <source>
        <dbReference type="ARBA" id="ARBA00006855"/>
    </source>
</evidence>
<evidence type="ECO:0000313" key="12">
    <source>
        <dbReference type="WBParaSite" id="TCNE_0000514101-mRNA-1"/>
    </source>
</evidence>
<evidence type="ECO:0000313" key="10">
    <source>
        <dbReference type="EMBL" id="VDM34298.1"/>
    </source>
</evidence>
<name>A0A183U9H1_TOXCA</name>
<evidence type="ECO:0000256" key="3">
    <source>
        <dbReference type="ARBA" id="ARBA00022448"/>
    </source>
</evidence>
<keyword evidence="11" id="KW-1185">Reference proteome</keyword>
<evidence type="ECO:0000256" key="5">
    <source>
        <dbReference type="ARBA" id="ARBA00022737"/>
    </source>
</evidence>